<feature type="compositionally biased region" description="Polar residues" evidence="5">
    <location>
        <begin position="467"/>
        <end position="477"/>
    </location>
</feature>
<proteinExistence type="predicted"/>
<protein>
    <recommendedName>
        <fullName evidence="9">Glucose receptor Git3 N-terminal domain-containing protein</fullName>
    </recommendedName>
</protein>
<evidence type="ECO:0000313" key="8">
    <source>
        <dbReference type="Proteomes" id="UP000717328"/>
    </source>
</evidence>
<evidence type="ECO:0000256" key="5">
    <source>
        <dbReference type="SAM" id="MobiDB-lite"/>
    </source>
</evidence>
<dbReference type="Gene3D" id="1.20.1070.10">
    <property type="entry name" value="Rhodopsin 7-helix transmembrane proteins"/>
    <property type="match status" value="1"/>
</dbReference>
<feature type="region of interest" description="Disordered" evidence="5">
    <location>
        <begin position="332"/>
        <end position="365"/>
    </location>
</feature>
<dbReference type="OrthoDB" id="100006at2759"/>
<feature type="compositionally biased region" description="Basic and acidic residues" evidence="5">
    <location>
        <begin position="440"/>
        <end position="452"/>
    </location>
</feature>
<feature type="transmembrane region" description="Helical" evidence="6">
    <location>
        <begin position="302"/>
        <end position="321"/>
    </location>
</feature>
<dbReference type="AlphaFoldDB" id="A0A9P7K7Z5"/>
<keyword evidence="4 6" id="KW-0472">Membrane</keyword>
<dbReference type="PANTHER" id="PTHR23112:SF37">
    <property type="entry name" value="G PROTEIN-COUPLED RECEPTOR GPR1"/>
    <property type="match status" value="1"/>
</dbReference>
<keyword evidence="2 6" id="KW-0812">Transmembrane</keyword>
<evidence type="ECO:0000256" key="1">
    <source>
        <dbReference type="ARBA" id="ARBA00004141"/>
    </source>
</evidence>
<keyword evidence="3 6" id="KW-1133">Transmembrane helix</keyword>
<dbReference type="GO" id="GO:0005886">
    <property type="term" value="C:plasma membrane"/>
    <property type="evidence" value="ECO:0007669"/>
    <property type="project" value="TreeGrafter"/>
</dbReference>
<dbReference type="EMBL" id="JABCKI010005770">
    <property type="protein sequence ID" value="KAG5638296.1"/>
    <property type="molecule type" value="Genomic_DNA"/>
</dbReference>
<feature type="transmembrane region" description="Helical" evidence="6">
    <location>
        <begin position="159"/>
        <end position="178"/>
    </location>
</feature>
<comment type="subcellular location">
    <subcellularLocation>
        <location evidence="1">Membrane</location>
        <topology evidence="1">Multi-pass membrane protein</topology>
    </subcellularLocation>
</comment>
<dbReference type="GO" id="GO:0007189">
    <property type="term" value="P:adenylate cyclase-activating G protein-coupled receptor signaling pathway"/>
    <property type="evidence" value="ECO:0007669"/>
    <property type="project" value="TreeGrafter"/>
</dbReference>
<keyword evidence="8" id="KW-1185">Reference proteome</keyword>
<evidence type="ECO:0000256" key="3">
    <source>
        <dbReference type="ARBA" id="ARBA00022989"/>
    </source>
</evidence>
<feature type="region of interest" description="Disordered" evidence="5">
    <location>
        <begin position="399"/>
        <end position="487"/>
    </location>
</feature>
<evidence type="ECO:0000256" key="2">
    <source>
        <dbReference type="ARBA" id="ARBA00022692"/>
    </source>
</evidence>
<feature type="transmembrane region" description="Helical" evidence="6">
    <location>
        <begin position="128"/>
        <end position="147"/>
    </location>
</feature>
<reference evidence="7" key="1">
    <citation type="submission" date="2021-02" db="EMBL/GenBank/DDBJ databases">
        <authorList>
            <person name="Nieuwenhuis M."/>
            <person name="Van De Peppel L.J.J."/>
        </authorList>
    </citation>
    <scope>NUCLEOTIDE SEQUENCE</scope>
    <source>
        <strain evidence="7">D49</strain>
    </source>
</reference>
<dbReference type="SUPFAM" id="SSF81321">
    <property type="entry name" value="Family A G protein-coupled receptor-like"/>
    <property type="match status" value="1"/>
</dbReference>
<comment type="caution">
    <text evidence="7">The sequence shown here is derived from an EMBL/GenBank/DDBJ whole genome shotgun (WGS) entry which is preliminary data.</text>
</comment>
<sequence>MPFKFGERLGIFIMVESATSVSPLFFKEIAEADRSPNAGYLQSPAFQRWRARRAAERQMLREWRSAWQMTALASTLEQGDDASDSSFFICLMLAELVQATGEKSSVLAAVTEGTLCTIQGVLKQFGDLSIAFMSLCIAFQTFFVLVFRLHAPPSASKYIIGAVFAFIISMQGISAGVLTHSSRGPYYGDTGFWCWIGDNYSREKIVLEYMWMWIAAFATLILYAIIAIVMRGILIVGDETGDGGRWSVRWKWSVKRRPRRVLEDDEDEQEEERQAKAIANLMLFLTRWLAFKGHYVPPAATMLSSAVFSLSGLLNTLLYVITRPELVRGRRLDPSLPQEAKGGTPVERNELHSPLSRRNLGHLPERGDEEMDMTVHPLPLPDNDQTPWVGQIKPYLHTSPERLPLGRLPSSSNDGDSIDYGIQTPSTPHKHGRLISIDTGHLDFDRDSRIKDGQQQPQYLQALRPQRQGSGSDTSYNPLYPASGRGY</sequence>
<dbReference type="Proteomes" id="UP000717328">
    <property type="component" value="Unassembled WGS sequence"/>
</dbReference>
<reference evidence="7" key="2">
    <citation type="submission" date="2021-10" db="EMBL/GenBank/DDBJ databases">
        <title>Phylogenomics reveals ancestral predisposition of the termite-cultivated fungus Termitomyces towards a domesticated lifestyle.</title>
        <authorList>
            <person name="Auxier B."/>
            <person name="Grum-Grzhimaylo A."/>
            <person name="Cardenas M.E."/>
            <person name="Lodge J.D."/>
            <person name="Laessoe T."/>
            <person name="Pedersen O."/>
            <person name="Smith M.E."/>
            <person name="Kuyper T.W."/>
            <person name="Franco-Molano E.A."/>
            <person name="Baroni T.J."/>
            <person name="Aanen D.K."/>
        </authorList>
    </citation>
    <scope>NUCLEOTIDE SEQUENCE</scope>
    <source>
        <strain evidence="7">D49</strain>
    </source>
</reference>
<dbReference type="PANTHER" id="PTHR23112">
    <property type="entry name" value="G PROTEIN-COUPLED RECEPTOR 157-RELATED"/>
    <property type="match status" value="1"/>
</dbReference>
<evidence type="ECO:0000256" key="6">
    <source>
        <dbReference type="SAM" id="Phobius"/>
    </source>
</evidence>
<accession>A0A9P7K7Z5</accession>
<dbReference type="GO" id="GO:0004930">
    <property type="term" value="F:G protein-coupled receptor activity"/>
    <property type="evidence" value="ECO:0007669"/>
    <property type="project" value="TreeGrafter"/>
</dbReference>
<evidence type="ECO:0008006" key="9">
    <source>
        <dbReference type="Google" id="ProtNLM"/>
    </source>
</evidence>
<gene>
    <name evidence="7" type="ORF">H0H81_000821</name>
</gene>
<organism evidence="7 8">
    <name type="scientific">Sphagnurus paluster</name>
    <dbReference type="NCBI Taxonomy" id="117069"/>
    <lineage>
        <taxon>Eukaryota</taxon>
        <taxon>Fungi</taxon>
        <taxon>Dikarya</taxon>
        <taxon>Basidiomycota</taxon>
        <taxon>Agaricomycotina</taxon>
        <taxon>Agaricomycetes</taxon>
        <taxon>Agaricomycetidae</taxon>
        <taxon>Agaricales</taxon>
        <taxon>Tricholomatineae</taxon>
        <taxon>Lyophyllaceae</taxon>
        <taxon>Sphagnurus</taxon>
    </lineage>
</organism>
<evidence type="ECO:0000256" key="4">
    <source>
        <dbReference type="ARBA" id="ARBA00023136"/>
    </source>
</evidence>
<feature type="transmembrane region" description="Helical" evidence="6">
    <location>
        <begin position="210"/>
        <end position="230"/>
    </location>
</feature>
<name>A0A9P7K7Z5_9AGAR</name>
<evidence type="ECO:0000313" key="7">
    <source>
        <dbReference type="EMBL" id="KAG5638296.1"/>
    </source>
</evidence>